<feature type="compositionally biased region" description="Basic and acidic residues" evidence="1">
    <location>
        <begin position="355"/>
        <end position="371"/>
    </location>
</feature>
<sequence length="371" mass="42638">MDLQNKSYWDLSEEDVQVIAEQLRTKAQADHRARIPLDRLDAEHHAIFTRAINNVLSTELAVFTYAQIVDGLPTEDVAYDARYPGLFGEHPINEHENLCPGAMEKARELCKAWKPEMLSFNPELVNSFQQAAPGSKEFETRLIELVAVTLHQFGIILYQLDLRLHRGDIESTVTWRMPPEPRLLDIPPRPTLFNHQEYLDDAIYPDGVAELVGYWAENRILGGVVLFDRKGEGSRNRLEPPNVYFHPSRERLTHRIVQLRDDQQRALVDFLQSDPANTPDASVPSPLPVLVDKENPVRVDSHKATLVHQIYRDIWERKPLPSDDVSYREKRPQGEVDYPAIRGSLYRINAMHGLHPPEKGKQTQDRGDLFR</sequence>
<evidence type="ECO:0000313" key="2">
    <source>
        <dbReference type="EMBL" id="KAK5993040.1"/>
    </source>
</evidence>
<organism evidence="2 3">
    <name type="scientific">Cladobotryum mycophilum</name>
    <dbReference type="NCBI Taxonomy" id="491253"/>
    <lineage>
        <taxon>Eukaryota</taxon>
        <taxon>Fungi</taxon>
        <taxon>Dikarya</taxon>
        <taxon>Ascomycota</taxon>
        <taxon>Pezizomycotina</taxon>
        <taxon>Sordariomycetes</taxon>
        <taxon>Hypocreomycetidae</taxon>
        <taxon>Hypocreales</taxon>
        <taxon>Hypocreaceae</taxon>
        <taxon>Cladobotryum</taxon>
    </lineage>
</organism>
<name>A0ABR0SLJ4_9HYPO</name>
<dbReference type="EMBL" id="JAVFKD010000012">
    <property type="protein sequence ID" value="KAK5993040.1"/>
    <property type="molecule type" value="Genomic_DNA"/>
</dbReference>
<keyword evidence="3" id="KW-1185">Reference proteome</keyword>
<feature type="region of interest" description="Disordered" evidence="1">
    <location>
        <begin position="352"/>
        <end position="371"/>
    </location>
</feature>
<evidence type="ECO:0000313" key="3">
    <source>
        <dbReference type="Proteomes" id="UP001338125"/>
    </source>
</evidence>
<dbReference type="Proteomes" id="UP001338125">
    <property type="component" value="Unassembled WGS sequence"/>
</dbReference>
<comment type="caution">
    <text evidence="2">The sequence shown here is derived from an EMBL/GenBank/DDBJ whole genome shotgun (WGS) entry which is preliminary data.</text>
</comment>
<accession>A0ABR0SLJ4</accession>
<protein>
    <submittedName>
        <fullName evidence="2">Uncharacterized protein</fullName>
    </submittedName>
</protein>
<evidence type="ECO:0000256" key="1">
    <source>
        <dbReference type="SAM" id="MobiDB-lite"/>
    </source>
</evidence>
<proteinExistence type="predicted"/>
<gene>
    <name evidence="2" type="ORF">PT974_06467</name>
</gene>
<reference evidence="2 3" key="1">
    <citation type="submission" date="2024-01" db="EMBL/GenBank/DDBJ databases">
        <title>Complete genome of Cladobotryum mycophilum ATHUM6906.</title>
        <authorList>
            <person name="Christinaki A.C."/>
            <person name="Myridakis A.I."/>
            <person name="Kouvelis V.N."/>
        </authorList>
    </citation>
    <scope>NUCLEOTIDE SEQUENCE [LARGE SCALE GENOMIC DNA]</scope>
    <source>
        <strain evidence="2 3">ATHUM6906</strain>
    </source>
</reference>